<reference evidence="2" key="2">
    <citation type="submission" date="2023-04" db="EMBL/GenBank/DDBJ databases">
        <title>Paracnuella aquatica gen. nov., sp. nov., a member of the family Chitinophagaceae isolated from a hot spring.</title>
        <authorList>
            <person name="Wang C."/>
        </authorList>
    </citation>
    <scope>NUCLEOTIDE SEQUENCE</scope>
    <source>
        <strain evidence="2">LB-8</strain>
    </source>
</reference>
<evidence type="ECO:0000313" key="3">
    <source>
        <dbReference type="Proteomes" id="UP001155483"/>
    </source>
</evidence>
<feature type="compositionally biased region" description="Polar residues" evidence="1">
    <location>
        <begin position="60"/>
        <end position="69"/>
    </location>
</feature>
<name>A0A9X3BHQ4_9BACT</name>
<comment type="caution">
    <text evidence="2">The sequence shown here is derived from an EMBL/GenBank/DDBJ whole genome shotgun (WGS) entry which is preliminary data.</text>
</comment>
<dbReference type="Proteomes" id="UP001155483">
    <property type="component" value="Unassembled WGS sequence"/>
</dbReference>
<dbReference type="AlphaFoldDB" id="A0A9X3BHQ4"/>
<gene>
    <name evidence="2" type="ORF">OCK74_26580</name>
</gene>
<evidence type="ECO:0000256" key="1">
    <source>
        <dbReference type="SAM" id="MobiDB-lite"/>
    </source>
</evidence>
<proteinExistence type="predicted"/>
<evidence type="ECO:0000313" key="2">
    <source>
        <dbReference type="EMBL" id="MCU7552714.1"/>
    </source>
</evidence>
<organism evidence="2 3">
    <name type="scientific">Paraflavisolibacter caeni</name>
    <dbReference type="NCBI Taxonomy" id="2982496"/>
    <lineage>
        <taxon>Bacteria</taxon>
        <taxon>Pseudomonadati</taxon>
        <taxon>Bacteroidota</taxon>
        <taxon>Chitinophagia</taxon>
        <taxon>Chitinophagales</taxon>
        <taxon>Chitinophagaceae</taxon>
        <taxon>Paraflavisolibacter</taxon>
    </lineage>
</organism>
<protein>
    <submittedName>
        <fullName evidence="2">Uncharacterized protein</fullName>
    </submittedName>
</protein>
<dbReference type="EMBL" id="JAOTIF010000043">
    <property type="protein sequence ID" value="MCU7552714.1"/>
    <property type="molecule type" value="Genomic_DNA"/>
</dbReference>
<sequence>SAKIETHPIPTKSFLRFFRENSVKAKNYSPARQQTNHRPLPRAMAKGDQRKAGGLMISTGRWQGGTTETGPKDTTQRPCAATGTAVRSPMRAAGPSGGGACRLEEQGAEGKIIGIREGAKSVSCIKYT</sequence>
<reference evidence="2" key="1">
    <citation type="submission" date="2022-09" db="EMBL/GenBank/DDBJ databases">
        <authorList>
            <person name="Yuan C."/>
            <person name="Ke Z."/>
        </authorList>
    </citation>
    <scope>NUCLEOTIDE SEQUENCE</scope>
    <source>
        <strain evidence="2">LB-8</strain>
    </source>
</reference>
<keyword evidence="3" id="KW-1185">Reference proteome</keyword>
<feature type="region of interest" description="Disordered" evidence="1">
    <location>
        <begin position="25"/>
        <end position="100"/>
    </location>
</feature>
<feature type="non-terminal residue" evidence="2">
    <location>
        <position position="1"/>
    </location>
</feature>
<dbReference type="RefSeq" id="WP_279300151.1">
    <property type="nucleotide sequence ID" value="NZ_JAOTIF010000043.1"/>
</dbReference>
<accession>A0A9X3BHQ4</accession>